<keyword evidence="1" id="KW-0175">Coiled coil</keyword>
<name>A0A4Y8CKT5_9HELO</name>
<dbReference type="OrthoDB" id="3531244at2759"/>
<reference evidence="2 3" key="1">
    <citation type="submission" date="2017-11" db="EMBL/GenBank/DDBJ databases">
        <title>Comparative genomics of Botrytis spp.</title>
        <authorList>
            <person name="Valero-Jimenez C.A."/>
            <person name="Tapia P."/>
            <person name="Veloso J."/>
            <person name="Silva-Moreno E."/>
            <person name="Staats M."/>
            <person name="Valdes J.H."/>
            <person name="Van Kan J.A.L."/>
        </authorList>
    </citation>
    <scope>NUCLEOTIDE SEQUENCE [LARGE SCALE GENOMIC DNA]</scope>
    <source>
        <strain evidence="2 3">MUCL2830</strain>
    </source>
</reference>
<protein>
    <submittedName>
        <fullName evidence="2">Uncharacterized protein</fullName>
    </submittedName>
</protein>
<gene>
    <name evidence="2" type="ORF">BOTCAL_0521g00100</name>
</gene>
<evidence type="ECO:0000313" key="2">
    <source>
        <dbReference type="EMBL" id="TEY37405.1"/>
    </source>
</evidence>
<accession>A0A4Y8CKT5</accession>
<dbReference type="EMBL" id="PHWZ01000520">
    <property type="protein sequence ID" value="TEY37405.1"/>
    <property type="molecule type" value="Genomic_DNA"/>
</dbReference>
<dbReference type="Proteomes" id="UP000297299">
    <property type="component" value="Unassembled WGS sequence"/>
</dbReference>
<evidence type="ECO:0000256" key="1">
    <source>
        <dbReference type="SAM" id="Coils"/>
    </source>
</evidence>
<comment type="caution">
    <text evidence="2">The sequence shown here is derived from an EMBL/GenBank/DDBJ whole genome shotgun (WGS) entry which is preliminary data.</text>
</comment>
<feature type="coiled-coil region" evidence="1">
    <location>
        <begin position="21"/>
        <end position="64"/>
    </location>
</feature>
<dbReference type="AlphaFoldDB" id="A0A4Y8CKT5"/>
<evidence type="ECO:0000313" key="3">
    <source>
        <dbReference type="Proteomes" id="UP000297299"/>
    </source>
</evidence>
<keyword evidence="3" id="KW-1185">Reference proteome</keyword>
<organism evidence="2 3">
    <name type="scientific">Botryotinia calthae</name>
    <dbReference type="NCBI Taxonomy" id="38488"/>
    <lineage>
        <taxon>Eukaryota</taxon>
        <taxon>Fungi</taxon>
        <taxon>Dikarya</taxon>
        <taxon>Ascomycota</taxon>
        <taxon>Pezizomycotina</taxon>
        <taxon>Leotiomycetes</taxon>
        <taxon>Helotiales</taxon>
        <taxon>Sclerotiniaceae</taxon>
        <taxon>Botryotinia</taxon>
    </lineage>
</organism>
<sequence>MNIYYSRNKEVSIARFLSQRENEILAEKRQAQMNKEQAKKAKKAMEMRRMLKTLNKEAEADAREGWKAWGRSREELRQVKVLEQERALSREELLIEENI</sequence>
<proteinExistence type="predicted"/>